<sequence>MSIVLEAAAGPALAAFFDVLMRSKIEGINTRLQEIVTERVVLKLNDGAGTAVHIVLEIAAFRSTTMVSTSSCPFSAISQKTYERKARRRIEIIYHVVEDDD</sequence>
<reference evidence="1 2" key="1">
    <citation type="journal article" date="2018" name="Sci. Data">
        <title>The draft genome sequence of cork oak.</title>
        <authorList>
            <person name="Ramos A.M."/>
            <person name="Usie A."/>
            <person name="Barbosa P."/>
            <person name="Barros P.M."/>
            <person name="Capote T."/>
            <person name="Chaves I."/>
            <person name="Simoes F."/>
            <person name="Abreu I."/>
            <person name="Carrasquinho I."/>
            <person name="Faro C."/>
            <person name="Guimaraes J.B."/>
            <person name="Mendonca D."/>
            <person name="Nobrega F."/>
            <person name="Rodrigues L."/>
            <person name="Saibo N.J.M."/>
            <person name="Varela M.C."/>
            <person name="Egas C."/>
            <person name="Matos J."/>
            <person name="Miguel C.M."/>
            <person name="Oliveira M.M."/>
            <person name="Ricardo C.P."/>
            <person name="Goncalves S."/>
        </authorList>
    </citation>
    <scope>NUCLEOTIDE SEQUENCE [LARGE SCALE GENOMIC DNA]</scope>
    <source>
        <strain evidence="2">cv. HL8</strain>
    </source>
</reference>
<protein>
    <submittedName>
        <fullName evidence="1">Uncharacterized protein</fullName>
    </submittedName>
</protein>
<evidence type="ECO:0000313" key="1">
    <source>
        <dbReference type="EMBL" id="KAK7851072.1"/>
    </source>
</evidence>
<dbReference type="Proteomes" id="UP000237347">
    <property type="component" value="Unassembled WGS sequence"/>
</dbReference>
<accession>A0AAW0LHI6</accession>
<dbReference type="AlphaFoldDB" id="A0AAW0LHI6"/>
<dbReference type="EMBL" id="PKMF04000092">
    <property type="protein sequence ID" value="KAK7851072.1"/>
    <property type="molecule type" value="Genomic_DNA"/>
</dbReference>
<evidence type="ECO:0000313" key="2">
    <source>
        <dbReference type="Proteomes" id="UP000237347"/>
    </source>
</evidence>
<proteinExistence type="predicted"/>
<keyword evidence="2" id="KW-1185">Reference proteome</keyword>
<name>A0AAW0LHI6_QUESU</name>
<gene>
    <name evidence="1" type="ORF">CFP56_043076</name>
</gene>
<comment type="caution">
    <text evidence="1">The sequence shown here is derived from an EMBL/GenBank/DDBJ whole genome shotgun (WGS) entry which is preliminary data.</text>
</comment>
<organism evidence="1 2">
    <name type="scientific">Quercus suber</name>
    <name type="common">Cork oak</name>
    <dbReference type="NCBI Taxonomy" id="58331"/>
    <lineage>
        <taxon>Eukaryota</taxon>
        <taxon>Viridiplantae</taxon>
        <taxon>Streptophyta</taxon>
        <taxon>Embryophyta</taxon>
        <taxon>Tracheophyta</taxon>
        <taxon>Spermatophyta</taxon>
        <taxon>Magnoliopsida</taxon>
        <taxon>eudicotyledons</taxon>
        <taxon>Gunneridae</taxon>
        <taxon>Pentapetalae</taxon>
        <taxon>rosids</taxon>
        <taxon>fabids</taxon>
        <taxon>Fagales</taxon>
        <taxon>Fagaceae</taxon>
        <taxon>Quercus</taxon>
    </lineage>
</organism>